<feature type="domain" description="PH" evidence="3">
    <location>
        <begin position="133"/>
        <end position="233"/>
    </location>
</feature>
<feature type="domain" description="PH" evidence="3">
    <location>
        <begin position="756"/>
        <end position="861"/>
    </location>
</feature>
<proteinExistence type="predicted"/>
<dbReference type="SMART" id="SM00233">
    <property type="entry name" value="PH"/>
    <property type="match status" value="4"/>
</dbReference>
<evidence type="ECO:0000313" key="4">
    <source>
        <dbReference type="EMBL" id="KAJ5070563.1"/>
    </source>
</evidence>
<dbReference type="PROSITE" id="PS50003">
    <property type="entry name" value="PH_DOMAIN"/>
    <property type="match status" value="3"/>
</dbReference>
<dbReference type="GO" id="GO:0051015">
    <property type="term" value="F:actin filament binding"/>
    <property type="evidence" value="ECO:0007669"/>
    <property type="project" value="InterPro"/>
</dbReference>
<feature type="region of interest" description="Disordered" evidence="2">
    <location>
        <begin position="1147"/>
        <end position="1181"/>
    </location>
</feature>
<keyword evidence="5" id="KW-1185">Reference proteome</keyword>
<dbReference type="FunFam" id="2.30.29.30:FF:000286">
    <property type="entry name" value="PH-protein kinase domain containing protein"/>
    <property type="match status" value="1"/>
</dbReference>
<dbReference type="InterPro" id="IPR036886">
    <property type="entry name" value="Villin_headpiece_dom_sf"/>
</dbReference>
<accession>A0A9Q0LD67</accession>
<dbReference type="InterPro" id="IPR001849">
    <property type="entry name" value="PH_domain"/>
</dbReference>
<feature type="compositionally biased region" description="Low complexity" evidence="2">
    <location>
        <begin position="1103"/>
        <end position="1126"/>
    </location>
</feature>
<comment type="caution">
    <text evidence="4">The sequence shown here is derived from an EMBL/GenBank/DDBJ whole genome shotgun (WGS) entry which is preliminary data.</text>
</comment>
<feature type="compositionally biased region" description="Basic and acidic residues" evidence="2">
    <location>
        <begin position="1147"/>
        <end position="1159"/>
    </location>
</feature>
<dbReference type="GO" id="GO:0008154">
    <property type="term" value="P:actin polymerization or depolymerization"/>
    <property type="evidence" value="ECO:0007669"/>
    <property type="project" value="TreeGrafter"/>
</dbReference>
<dbReference type="InterPro" id="IPR011993">
    <property type="entry name" value="PH-like_dom_sf"/>
</dbReference>
<name>A0A9Q0LD67_ANAIG</name>
<dbReference type="InterPro" id="IPR029006">
    <property type="entry name" value="ADF-H/Gelsolin-like_dom_sf"/>
</dbReference>
<dbReference type="SUPFAM" id="SSF47050">
    <property type="entry name" value="VHP, Villin headpiece domain"/>
    <property type="match status" value="1"/>
</dbReference>
<evidence type="ECO:0000256" key="2">
    <source>
        <dbReference type="SAM" id="MobiDB-lite"/>
    </source>
</evidence>
<feature type="domain" description="PH" evidence="3">
    <location>
        <begin position="17"/>
        <end position="117"/>
    </location>
</feature>
<dbReference type="Proteomes" id="UP001149090">
    <property type="component" value="Unassembled WGS sequence"/>
</dbReference>
<dbReference type="GO" id="GO:0015629">
    <property type="term" value="C:actin cytoskeleton"/>
    <property type="evidence" value="ECO:0007669"/>
    <property type="project" value="TreeGrafter"/>
</dbReference>
<dbReference type="EMBL" id="JAPDFW010000094">
    <property type="protein sequence ID" value="KAJ5070563.1"/>
    <property type="molecule type" value="Genomic_DNA"/>
</dbReference>
<dbReference type="Pfam" id="PF00169">
    <property type="entry name" value="PH"/>
    <property type="match status" value="3"/>
</dbReference>
<dbReference type="CDD" id="cd00821">
    <property type="entry name" value="PH"/>
    <property type="match status" value="1"/>
</dbReference>
<dbReference type="GO" id="GO:0005737">
    <property type="term" value="C:cytoplasm"/>
    <property type="evidence" value="ECO:0007669"/>
    <property type="project" value="TreeGrafter"/>
</dbReference>
<dbReference type="GO" id="GO:0051016">
    <property type="term" value="P:barbed-end actin filament capping"/>
    <property type="evidence" value="ECO:0007669"/>
    <property type="project" value="TreeGrafter"/>
</dbReference>
<dbReference type="GO" id="GO:0051014">
    <property type="term" value="P:actin filament severing"/>
    <property type="evidence" value="ECO:0007669"/>
    <property type="project" value="TreeGrafter"/>
</dbReference>
<dbReference type="GO" id="GO:0005546">
    <property type="term" value="F:phosphatidylinositol-4,5-bisphosphate binding"/>
    <property type="evidence" value="ECO:0007669"/>
    <property type="project" value="TreeGrafter"/>
</dbReference>
<evidence type="ECO:0000256" key="1">
    <source>
        <dbReference type="ARBA" id="ARBA00022737"/>
    </source>
</evidence>
<dbReference type="PANTHER" id="PTHR11977:SF51">
    <property type="entry name" value="PROTEIN FLIGHTLESS-1 HOMOLOG"/>
    <property type="match status" value="1"/>
</dbReference>
<dbReference type="SUPFAM" id="SSF50729">
    <property type="entry name" value="PH domain-like"/>
    <property type="match status" value="4"/>
</dbReference>
<organism evidence="4 5">
    <name type="scientific">Anaeramoeba ignava</name>
    <name type="common">Anaerobic marine amoeba</name>
    <dbReference type="NCBI Taxonomy" id="1746090"/>
    <lineage>
        <taxon>Eukaryota</taxon>
        <taxon>Metamonada</taxon>
        <taxon>Anaeramoebidae</taxon>
        <taxon>Anaeramoeba</taxon>
    </lineage>
</organism>
<feature type="region of interest" description="Disordered" evidence="2">
    <location>
        <begin position="1103"/>
        <end position="1129"/>
    </location>
</feature>
<dbReference type="SUPFAM" id="SSF55753">
    <property type="entry name" value="Actin depolymerizing proteins"/>
    <property type="match status" value="4"/>
</dbReference>
<dbReference type="SMART" id="SM00262">
    <property type="entry name" value="GEL"/>
    <property type="match status" value="2"/>
</dbReference>
<reference evidence="4" key="1">
    <citation type="submission" date="2022-10" db="EMBL/GenBank/DDBJ databases">
        <title>Novel sulphate-reducing endosymbionts in the free-living metamonad Anaeramoeba.</title>
        <authorList>
            <person name="Jerlstrom-Hultqvist J."/>
            <person name="Cepicka I."/>
            <person name="Gallot-Lavallee L."/>
            <person name="Salas-Leiva D."/>
            <person name="Curtis B.A."/>
            <person name="Zahonova K."/>
            <person name="Pipaliya S."/>
            <person name="Dacks J."/>
            <person name="Roger A.J."/>
        </authorList>
    </citation>
    <scope>NUCLEOTIDE SEQUENCE</scope>
    <source>
        <strain evidence="4">BMAN</strain>
    </source>
</reference>
<feature type="compositionally biased region" description="Low complexity" evidence="2">
    <location>
        <begin position="1172"/>
        <end position="1181"/>
    </location>
</feature>
<gene>
    <name evidence="4" type="ORF">M0811_10832</name>
</gene>
<evidence type="ECO:0000259" key="3">
    <source>
        <dbReference type="PROSITE" id="PS50003"/>
    </source>
</evidence>
<keyword evidence="1" id="KW-0677">Repeat</keyword>
<dbReference type="Gene3D" id="2.30.29.30">
    <property type="entry name" value="Pleckstrin-homology domain (PH domain)/Phosphotyrosine-binding domain (PTB)"/>
    <property type="match status" value="3"/>
</dbReference>
<dbReference type="Gene3D" id="3.40.20.10">
    <property type="entry name" value="Severin"/>
    <property type="match status" value="5"/>
</dbReference>
<protein>
    <submittedName>
        <fullName evidence="4">Villin</fullName>
    </submittedName>
</protein>
<evidence type="ECO:0000313" key="5">
    <source>
        <dbReference type="Proteomes" id="UP001149090"/>
    </source>
</evidence>
<sequence>MTTETKQETITKEPQSQIVLQGWLMKQSPSRIFANWKKRWFEAQPPYLYYFKDIEMAESLGSIYIPNITSIKTVTSTSSRAKQTSFQIVIPTRTYNLRTETKQQCDDWIQQLKNLFNNSMAKKDVNPEIGEENIEFSGELFAYRKIKLHKTWYPCFCALREFPILFCYFDSNFSKVDQRIHLNKVTHIQNVPQDRFQKPNVFEIKSSNQSFFFQGNDFSTVQKWIQEIGKIIELYKSTSKLQSHKQLVRRSFSVTDSLRNQSTQKLPRQMSLDNLPDEFKTEPQIKSRLAQQIQSDNWNLDSQNDNNKTIEFLNFEEDSPLGEEPVVIYKQTPKLETPNPNDLSLDQAKGFFQIKKINNETSPPTKKKEENYEKVGENQILLKVSIPSIQSTKTVLVSANLTVQETKKLVAKKIHPPLSDNEVDSLFLVVPGSEDEERAPIFMLESEPLYSYQIDKQDYLELLDKFEAVQSGASNHLMIRINIPTKMVIKTIQFESTNKVADIKPILLKKKLCSQQEFVTHSFFVQPSSRFPIGCKMNDLLMISSYKLSATRDLIDFKFDDLQNEDAANLKKVLSNFGISGSLYFLLQFGHEWIRGFLNLQFPFLNVYSYLGAQDPVLSIYLSDVSVKRTLFDNGELLINKTRYHLVFENSQNEGPTNTTDSFYLDTDTEATPMVRVNKETLIDLGFCFEVTHGTQILIISCENKEQKRKWVEQITWATKLVDISKSIDMFGNLKKPSIQNPVRENENIQNSRKLQNQLEGYLLRLFTQENKEIWQKLWFSVKDDNLCCFTNKRDSEPLEFVPLTNIANIEIGKKYSKYKDLFTSFLINFESIKSIDPWVLLAKDITEQENWVRGLEILKYHMIFKEIDEEETQNLDDQLFHNMANQDSKQNPTIMNQILNSGNKTNHRDPQKDRLSFWKSIQNKTNENTNINSPKEPLKLEDSENVKISIGQSKSEEKISQYVQGIPWDYIKVGDKTHQILPLLHFDDKMMNCLIRSERISVIVNPQDIFRQRDRVLIQISPQLAMQQVEFSEDSVRQDCVYIAEVKRTGDIFEQIWEIFQWNGVNSSRIQRAKGSAILSEISNVEGSEMNEYLEKQNINTNINTNTNSNSNSNSNTNSNSNSNNMKNQNQEMFKNHILDSSLIKEKSEEKNIHRSSESTEESNTEDISNRESTSFNSSSLQRSMSFYPSKIHILTQNSDDCTAFWDLFNMNKPPTKYADQKTNSINPDEEPKLMRIYRIGKGKTRSIECIKEGRWDQISKCVLETSFCYVVDTKNELFIWMGNGANSSQRKLVVKFGKAIKLLLSRPSSCFSMIVIENKEHVLFKEKFYDFSTRFSNNLYSNLFDEMNKKKSTQNNEDNTIQKLSTDFCSNEVVSKVIKDFINRTENPLKKTTQETTQKKKIDAQKSNLCVWVINKETREIEEFDNEMYGHFFSNDNYLVFFEMNNKTYLVLWEGLDAIKIGHEALEKITQNPLVYTKYSDQPQEPDLQFIIKQQHEPEYFLQQFNNQIIIHKTTNRLGNPDNYMFHIKTRAQSSSTIVVEVDPISQWLNSEDCFVVQGDEFQFLWIGKFFDTKFLINGKRICLQLMGEPIDLTTSENEINEQLEQANFQIIYESHEPKEFWNLLNGKKEFLALDYDPHKEKQPRLFMFVSVTDSQQSLQKENLSKENDEIQTKTVQKTPIATKESRDVSNDTKPCYFNEIRDFMQDNLDEKNIYFLISKEGFLVWIGQHSKLTDLELLYIVCQEISTKHSQDVFFIWQFSEPIIFSRHFHGWSTSRFPEDRRQPPSIHSQNQLLTNSEFLFKKIEEQKSDTFSYEKLLIIATTLFDENYNLQDPSQDALIVKKLGFDFKSNEFYRNCLENYLSKLEFFEIFKMNFEDFQELKEEEKNLLKKKYYLL</sequence>
<dbReference type="PANTHER" id="PTHR11977">
    <property type="entry name" value="VILLIN"/>
    <property type="match status" value="1"/>
</dbReference>
<dbReference type="OrthoDB" id="6375767at2759"/>
<dbReference type="InterPro" id="IPR007122">
    <property type="entry name" value="Villin/Gelsolin"/>
</dbReference>